<keyword evidence="4" id="KW-1185">Reference proteome</keyword>
<evidence type="ECO:0000313" key="4">
    <source>
        <dbReference type="Proteomes" id="UP000638648"/>
    </source>
</evidence>
<accession>A0A927RBF2</accession>
<feature type="region of interest" description="Disordered" evidence="1">
    <location>
        <begin position="1"/>
        <end position="55"/>
    </location>
</feature>
<sequence length="167" mass="17848">MTAEAVPGTTVTSDEAALSSAELESPASTEANAAPRLRAREDTADSPVEEAQAPGPAVGRVRRFMAFFDPPEIVSERRPSLAEVVAYARRAPYAPDQGPRRTAGLGYAFVVAVPVYAVAYICAWICERPARLVSALMLVAAFCFTPAGLWARTALAEALRWSAQHLT</sequence>
<name>A0A927RBF2_9ACTN</name>
<protein>
    <submittedName>
        <fullName evidence="3">Uncharacterized protein</fullName>
    </submittedName>
</protein>
<dbReference type="EMBL" id="JADBEM010000001">
    <property type="protein sequence ID" value="MBE1608704.1"/>
    <property type="molecule type" value="Genomic_DNA"/>
</dbReference>
<gene>
    <name evidence="3" type="ORF">HEB94_005552</name>
</gene>
<keyword evidence="2" id="KW-1133">Transmembrane helix</keyword>
<evidence type="ECO:0000313" key="3">
    <source>
        <dbReference type="EMBL" id="MBE1608704.1"/>
    </source>
</evidence>
<proteinExistence type="predicted"/>
<evidence type="ECO:0000256" key="1">
    <source>
        <dbReference type="SAM" id="MobiDB-lite"/>
    </source>
</evidence>
<reference evidence="3" key="1">
    <citation type="submission" date="2020-10" db="EMBL/GenBank/DDBJ databases">
        <title>Sequencing the genomes of 1000 actinobacteria strains.</title>
        <authorList>
            <person name="Klenk H.-P."/>
        </authorList>
    </citation>
    <scope>NUCLEOTIDE SEQUENCE</scope>
    <source>
        <strain evidence="3">DSM 45354</strain>
    </source>
</reference>
<feature type="transmembrane region" description="Helical" evidence="2">
    <location>
        <begin position="132"/>
        <end position="151"/>
    </location>
</feature>
<comment type="caution">
    <text evidence="3">The sequence shown here is derived from an EMBL/GenBank/DDBJ whole genome shotgun (WGS) entry which is preliminary data.</text>
</comment>
<keyword evidence="2" id="KW-0472">Membrane</keyword>
<organism evidence="3 4">
    <name type="scientific">Actinopolymorpha pittospori</name>
    <dbReference type="NCBI Taxonomy" id="648752"/>
    <lineage>
        <taxon>Bacteria</taxon>
        <taxon>Bacillati</taxon>
        <taxon>Actinomycetota</taxon>
        <taxon>Actinomycetes</taxon>
        <taxon>Propionibacteriales</taxon>
        <taxon>Actinopolymorphaceae</taxon>
        <taxon>Actinopolymorpha</taxon>
    </lineage>
</organism>
<dbReference type="AlphaFoldDB" id="A0A927RBF2"/>
<feature type="transmembrane region" description="Helical" evidence="2">
    <location>
        <begin position="105"/>
        <end position="126"/>
    </location>
</feature>
<dbReference type="Proteomes" id="UP000638648">
    <property type="component" value="Unassembled WGS sequence"/>
</dbReference>
<dbReference type="RefSeq" id="WP_192752426.1">
    <property type="nucleotide sequence ID" value="NZ_BAABJL010000172.1"/>
</dbReference>
<feature type="compositionally biased region" description="Low complexity" evidence="1">
    <location>
        <begin position="12"/>
        <end position="31"/>
    </location>
</feature>
<keyword evidence="2" id="KW-0812">Transmembrane</keyword>
<evidence type="ECO:0000256" key="2">
    <source>
        <dbReference type="SAM" id="Phobius"/>
    </source>
</evidence>